<name>U6LX93_EIMMA</name>
<dbReference type="VEuPathDB" id="ToxoDB:EMWEY_00017550"/>
<keyword evidence="2" id="KW-0812">Transmembrane</keyword>
<dbReference type="Pfam" id="PF05691">
    <property type="entry name" value="Raffinose_syn"/>
    <property type="match status" value="1"/>
</dbReference>
<gene>
    <name evidence="3" type="ORF">EMWEY_00017550</name>
</gene>
<dbReference type="GeneID" id="25335741"/>
<keyword evidence="2" id="KW-1133">Transmembrane helix</keyword>
<dbReference type="AlphaFoldDB" id="U6LX93"/>
<dbReference type="PANTHER" id="PTHR31268">
    <property type="match status" value="1"/>
</dbReference>
<proteinExistence type="predicted"/>
<protein>
    <submittedName>
        <fullName evidence="3">Uncharacterized protein</fullName>
    </submittedName>
</protein>
<keyword evidence="4" id="KW-1185">Reference proteome</keyword>
<evidence type="ECO:0000256" key="2">
    <source>
        <dbReference type="SAM" id="Phobius"/>
    </source>
</evidence>
<dbReference type="OrthoDB" id="4664297at2759"/>
<dbReference type="RefSeq" id="XP_013333017.1">
    <property type="nucleotide sequence ID" value="XM_013477563.1"/>
</dbReference>
<dbReference type="EMBL" id="HG718909">
    <property type="protein sequence ID" value="CDJ56366.1"/>
    <property type="molecule type" value="Genomic_DNA"/>
</dbReference>
<reference evidence="3" key="2">
    <citation type="submission" date="2013-10" db="EMBL/GenBank/DDBJ databases">
        <authorList>
            <person name="Aslett M."/>
        </authorList>
    </citation>
    <scope>NUCLEOTIDE SEQUENCE [LARGE SCALE GENOMIC DNA]</scope>
    <source>
        <strain evidence="3">Weybridge</strain>
    </source>
</reference>
<dbReference type="InterPro" id="IPR008811">
    <property type="entry name" value="Glycosyl_hydrolases_36"/>
</dbReference>
<evidence type="ECO:0000313" key="3">
    <source>
        <dbReference type="EMBL" id="CDJ56366.1"/>
    </source>
</evidence>
<reference evidence="3" key="1">
    <citation type="submission" date="2013-10" db="EMBL/GenBank/DDBJ databases">
        <title>Genomic analysis of the causative agents of coccidiosis in chickens.</title>
        <authorList>
            <person name="Reid A.J."/>
            <person name="Blake D."/>
            <person name="Billington K."/>
            <person name="Browne H."/>
            <person name="Dunn M."/>
            <person name="Hung S."/>
            <person name="Kawahara F."/>
            <person name="Miranda-Saavedra D."/>
            <person name="Mourier T."/>
            <person name="Nagra H."/>
            <person name="Otto T.D."/>
            <person name="Rawlings N."/>
            <person name="Sanchez A."/>
            <person name="Sanders M."/>
            <person name="Subramaniam C."/>
            <person name="Tay Y."/>
            <person name="Dear P."/>
            <person name="Doerig C."/>
            <person name="Gruber A."/>
            <person name="Parkinson J."/>
            <person name="Shirley M."/>
            <person name="Wan K.L."/>
            <person name="Berriman M."/>
            <person name="Tomley F."/>
            <person name="Pain A."/>
        </authorList>
    </citation>
    <scope>NUCLEOTIDE SEQUENCE [LARGE SCALE GENOMIC DNA]</scope>
    <source>
        <strain evidence="3">Weybridge</strain>
    </source>
</reference>
<dbReference type="Proteomes" id="UP000030763">
    <property type="component" value="Unassembled WGS sequence"/>
</dbReference>
<evidence type="ECO:0000313" key="4">
    <source>
        <dbReference type="Proteomes" id="UP000030763"/>
    </source>
</evidence>
<evidence type="ECO:0000256" key="1">
    <source>
        <dbReference type="ARBA" id="ARBA00023277"/>
    </source>
</evidence>
<dbReference type="PANTHER" id="PTHR31268:SF32">
    <property type="entry name" value="GALACTINOL--SUCROSE GALACTOSYLTRANSFERASE 2-RELATED"/>
    <property type="match status" value="1"/>
</dbReference>
<keyword evidence="2" id="KW-0472">Membrane</keyword>
<keyword evidence="1" id="KW-0119">Carbohydrate metabolism</keyword>
<sequence>MFSLCQWHSNLQAAARVLGGGPIYISDTPEELRANPQPLIKRLCMEAPQGPPEGPPWQLLRCISVGQPTEDCIFLDPTKTPVGYKIWNVCTGGFLVGVFGLCIHGVYLLKWLLKGLWCFGMMGLMSLAAFL</sequence>
<feature type="transmembrane region" description="Helical" evidence="2">
    <location>
        <begin position="86"/>
        <end position="106"/>
    </location>
</feature>
<accession>U6LX93</accession>
<organism evidence="3 4">
    <name type="scientific">Eimeria maxima</name>
    <name type="common">Coccidian parasite</name>
    <dbReference type="NCBI Taxonomy" id="5804"/>
    <lineage>
        <taxon>Eukaryota</taxon>
        <taxon>Sar</taxon>
        <taxon>Alveolata</taxon>
        <taxon>Apicomplexa</taxon>
        <taxon>Conoidasida</taxon>
        <taxon>Coccidia</taxon>
        <taxon>Eucoccidiorida</taxon>
        <taxon>Eimeriorina</taxon>
        <taxon>Eimeriidae</taxon>
        <taxon>Eimeria</taxon>
    </lineage>
</organism>